<comment type="caution">
    <text evidence="3">The sequence shown here is derived from an EMBL/GenBank/DDBJ whole genome shotgun (WGS) entry which is preliminary data.</text>
</comment>
<dbReference type="SUPFAM" id="SSF82607">
    <property type="entry name" value="YbaB-like"/>
    <property type="match status" value="1"/>
</dbReference>
<evidence type="ECO:0000256" key="1">
    <source>
        <dbReference type="SAM" id="Coils"/>
    </source>
</evidence>
<dbReference type="Gene3D" id="3.30.1310.10">
    <property type="entry name" value="Nucleoid-associated protein YbaB-like domain"/>
    <property type="match status" value="1"/>
</dbReference>
<proteinExistence type="predicted"/>
<dbReference type="EMBL" id="JBHSFK010000075">
    <property type="protein sequence ID" value="MFC4508300.1"/>
    <property type="molecule type" value="Genomic_DNA"/>
</dbReference>
<evidence type="ECO:0000256" key="2">
    <source>
        <dbReference type="SAM" id="MobiDB-lite"/>
    </source>
</evidence>
<sequence>MSETTPSAGGGFPEPALFAETMEQRIAKAMAELEAVQEGVAKAEAELRQASVTARSRDRAVEVAVGAQGELTGLVFLDGKYRTMAAAELAASVLEAAGRARTQMSRRVMRTLQPFTESSIAIPELSGVDIDWERIFGPAVRGGSNGGGRVRNSKLQDEINEDLED</sequence>
<reference evidence="4" key="1">
    <citation type="journal article" date="2019" name="Int. J. Syst. Evol. Microbiol.">
        <title>The Global Catalogue of Microorganisms (GCM) 10K type strain sequencing project: providing services to taxonomists for standard genome sequencing and annotation.</title>
        <authorList>
            <consortium name="The Broad Institute Genomics Platform"/>
            <consortium name="The Broad Institute Genome Sequencing Center for Infectious Disease"/>
            <person name="Wu L."/>
            <person name="Ma J."/>
        </authorList>
    </citation>
    <scope>NUCLEOTIDE SEQUENCE [LARGE SCALE GENOMIC DNA]</scope>
    <source>
        <strain evidence="4">CGMCC 4.7177</strain>
    </source>
</reference>
<dbReference type="InterPro" id="IPR004401">
    <property type="entry name" value="YbaB/EbfC"/>
</dbReference>
<name>A0ABV9B7R9_9ACTN</name>
<dbReference type="Proteomes" id="UP001595839">
    <property type="component" value="Unassembled WGS sequence"/>
</dbReference>
<dbReference type="RefSeq" id="WP_381169151.1">
    <property type="nucleotide sequence ID" value="NZ_JBHSFK010000075.1"/>
</dbReference>
<dbReference type="Pfam" id="PF02575">
    <property type="entry name" value="YbaB_DNA_bd"/>
    <property type="match status" value="1"/>
</dbReference>
<keyword evidence="4" id="KW-1185">Reference proteome</keyword>
<feature type="region of interest" description="Disordered" evidence="2">
    <location>
        <begin position="141"/>
        <end position="165"/>
    </location>
</feature>
<evidence type="ECO:0000313" key="3">
    <source>
        <dbReference type="EMBL" id="MFC4508300.1"/>
    </source>
</evidence>
<accession>A0ABV9B7R9</accession>
<dbReference type="InterPro" id="IPR036894">
    <property type="entry name" value="YbaB-like_sf"/>
</dbReference>
<organism evidence="3 4">
    <name type="scientific">Streptomyces vulcanius</name>
    <dbReference type="NCBI Taxonomy" id="1441876"/>
    <lineage>
        <taxon>Bacteria</taxon>
        <taxon>Bacillati</taxon>
        <taxon>Actinomycetota</taxon>
        <taxon>Actinomycetes</taxon>
        <taxon>Kitasatosporales</taxon>
        <taxon>Streptomycetaceae</taxon>
        <taxon>Streptomyces</taxon>
    </lineage>
</organism>
<gene>
    <name evidence="3" type="ORF">ACFPIH_54485</name>
</gene>
<keyword evidence="1" id="KW-0175">Coiled coil</keyword>
<feature type="coiled-coil region" evidence="1">
    <location>
        <begin position="19"/>
        <end position="53"/>
    </location>
</feature>
<protein>
    <submittedName>
        <fullName evidence="3">YbaB/EbfC family nucleoid-associated protein</fullName>
    </submittedName>
</protein>
<evidence type="ECO:0000313" key="4">
    <source>
        <dbReference type="Proteomes" id="UP001595839"/>
    </source>
</evidence>